<keyword evidence="2" id="KW-0805">Transcription regulation</keyword>
<dbReference type="STRING" id="10195.A0A3M7QYW0"/>
<dbReference type="PANTHER" id="PTHR15348:SF0">
    <property type="entry name" value="PROTEIN DEAD RINGER"/>
    <property type="match status" value="1"/>
</dbReference>
<dbReference type="OrthoDB" id="10044343at2759"/>
<evidence type="ECO:0000256" key="4">
    <source>
        <dbReference type="ARBA" id="ARBA00023163"/>
    </source>
</evidence>
<dbReference type="Pfam" id="PF01388">
    <property type="entry name" value="ARID"/>
    <property type="match status" value="1"/>
</dbReference>
<evidence type="ECO:0000256" key="5">
    <source>
        <dbReference type="ARBA" id="ARBA00023242"/>
    </source>
</evidence>
<gene>
    <name evidence="8" type="ORF">BpHYR1_023411</name>
</gene>
<dbReference type="SMART" id="SM00501">
    <property type="entry name" value="BRIGHT"/>
    <property type="match status" value="1"/>
</dbReference>
<dbReference type="InterPro" id="IPR045147">
    <property type="entry name" value="ARI3A/B/C"/>
</dbReference>
<feature type="domain" description="ARID" evidence="7">
    <location>
        <begin position="254"/>
        <end position="346"/>
    </location>
</feature>
<feature type="region of interest" description="Disordered" evidence="6">
    <location>
        <begin position="170"/>
        <end position="214"/>
    </location>
</feature>
<protein>
    <submittedName>
        <fullName evidence="8">Dead ringer-like protein</fullName>
    </submittedName>
</protein>
<dbReference type="InterPro" id="IPR036431">
    <property type="entry name" value="ARID_dom_sf"/>
</dbReference>
<keyword evidence="3" id="KW-0238">DNA-binding</keyword>
<proteinExistence type="predicted"/>
<dbReference type="AlphaFoldDB" id="A0A3M7QYW0"/>
<dbReference type="FunFam" id="1.10.150.60:FF:000007">
    <property type="entry name" value="AT-rich interactive domain-containing protein 3C"/>
    <property type="match status" value="1"/>
</dbReference>
<reference evidence="8 9" key="1">
    <citation type="journal article" date="2018" name="Sci. Rep.">
        <title>Genomic signatures of local adaptation to the degree of environmental predictability in rotifers.</title>
        <authorList>
            <person name="Franch-Gras L."/>
            <person name="Hahn C."/>
            <person name="Garcia-Roger E.M."/>
            <person name="Carmona M.J."/>
            <person name="Serra M."/>
            <person name="Gomez A."/>
        </authorList>
    </citation>
    <scope>NUCLEOTIDE SEQUENCE [LARGE SCALE GENOMIC DNA]</scope>
    <source>
        <strain evidence="8">HYR1</strain>
    </source>
</reference>
<keyword evidence="9" id="KW-1185">Reference proteome</keyword>
<feature type="compositionally biased region" description="Polar residues" evidence="6">
    <location>
        <begin position="387"/>
        <end position="399"/>
    </location>
</feature>
<keyword evidence="5" id="KW-0539">Nucleus</keyword>
<accession>A0A3M7QYW0</accession>
<keyword evidence="4" id="KW-0804">Transcription</keyword>
<dbReference type="CDD" id="cd16881">
    <property type="entry name" value="ARID_Dri-like"/>
    <property type="match status" value="1"/>
</dbReference>
<dbReference type="Gene3D" id="1.10.150.60">
    <property type="entry name" value="ARID DNA-binding domain"/>
    <property type="match status" value="1"/>
</dbReference>
<evidence type="ECO:0000256" key="1">
    <source>
        <dbReference type="ARBA" id="ARBA00004123"/>
    </source>
</evidence>
<evidence type="ECO:0000313" key="9">
    <source>
        <dbReference type="Proteomes" id="UP000276133"/>
    </source>
</evidence>
<feature type="compositionally biased region" description="Polar residues" evidence="6">
    <location>
        <begin position="176"/>
        <end position="190"/>
    </location>
</feature>
<dbReference type="InterPro" id="IPR001606">
    <property type="entry name" value="ARID_dom"/>
</dbReference>
<feature type="region of interest" description="Disordered" evidence="6">
    <location>
        <begin position="1"/>
        <end position="35"/>
    </location>
</feature>
<dbReference type="GO" id="GO:0005634">
    <property type="term" value="C:nucleus"/>
    <property type="evidence" value="ECO:0007669"/>
    <property type="project" value="UniProtKB-SubCell"/>
</dbReference>
<dbReference type="GO" id="GO:0006357">
    <property type="term" value="P:regulation of transcription by RNA polymerase II"/>
    <property type="evidence" value="ECO:0007669"/>
    <property type="project" value="InterPro"/>
</dbReference>
<feature type="compositionally biased region" description="Low complexity" evidence="6">
    <location>
        <begin position="375"/>
        <end position="386"/>
    </location>
</feature>
<dbReference type="SUPFAM" id="SSF46774">
    <property type="entry name" value="ARID-like"/>
    <property type="match status" value="1"/>
</dbReference>
<feature type="compositionally biased region" description="Polar residues" evidence="6">
    <location>
        <begin position="20"/>
        <end position="35"/>
    </location>
</feature>
<evidence type="ECO:0000313" key="8">
    <source>
        <dbReference type="EMBL" id="RNA16560.1"/>
    </source>
</evidence>
<dbReference type="SMART" id="SM01014">
    <property type="entry name" value="ARID"/>
    <property type="match status" value="1"/>
</dbReference>
<comment type="subcellular location">
    <subcellularLocation>
        <location evidence="1">Nucleus</location>
    </subcellularLocation>
</comment>
<comment type="caution">
    <text evidence="8">The sequence shown here is derived from an EMBL/GenBank/DDBJ whole genome shotgun (WGS) entry which is preliminary data.</text>
</comment>
<sequence length="942" mass="107471">MNSRSSNNLADNQTDDKSMDNISQSSSPNDENTNLIKDEKFKISNESILSSSSSSSFASSFSPNLHKNFQSLKLDWYKQYEESWKFINQQRLTDFQTFIKPSHTNIMVPHDHTTSVYSDKFSQSIPPHHFLLAQYANIYGSNNLSHILPHLTNYSGDDFEKERAASIKQIHDHSSKINSTSSTLKDQLNTTDHRERSLSSNSGASSPNSSEISAQLDCDEDENLLDENQESLNANNGEWTYEEQFKQLYELSDDAKRKEFLDDLFSFMQKRGSPVNRIPIMAKHVLDLYELYRLVVSKGGLVEVINKKLWREITKGLNLPSSITSAAFTLRTQYMKYLYPYECEKMKMSTPSELQAAIDGNRREGRRPVYGNEYSSPPISSVNLSSTKTNQINPSQPCQQQYSLHQPHHQIIANTHQNSHHTALLAAAAAAAAAAAQHHNQTVSQFYENTNYELNSNINQPRHPNQPNIPNFQPFFKNYFEVNTPPSSSGSISDSLSNINTNANIPSIENETKAYNSFKRQLESDFRIQEQSSKKLSIDNKINENKCSKMNIKIYEKESNFSKENCLSVSLDYNGKTFDGILYPTPLETKSNGPDDFRENFSNNPVLTKRLSNKENLNCDFIKKGVYQKNIDLVKRKKIYSNLETIKLSEESSRNISKISKSNQSQIAQESVNKLCLKFRPPKISNLLKPTIRGLPMNININGVQEKSTKKRKTNLNMVMDWANDNSQKMDSNLLNNLLKENDTKNFKSFERTIENKSRSQKSNSGLFGNLKISQNVKTDGNHVLCAQSTGNQNEHVYQNLIVDSKISPLKFIKKNNEHNFEKPNEISKKPISNKYGKNEKSINDSKLTDFENNLIETYVKKIEEKMLCKTFKSVNILQKTKRTSKIPCSMNKIKLPKETKSDTIGSILDIPLPSENDAFSEYSFFVTNVFKKALEKQSKRN</sequence>
<dbReference type="EMBL" id="REGN01004681">
    <property type="protein sequence ID" value="RNA16560.1"/>
    <property type="molecule type" value="Genomic_DNA"/>
</dbReference>
<dbReference type="GO" id="GO:0003677">
    <property type="term" value="F:DNA binding"/>
    <property type="evidence" value="ECO:0007669"/>
    <property type="project" value="UniProtKB-KW"/>
</dbReference>
<feature type="compositionally biased region" description="Polar residues" evidence="6">
    <location>
        <begin position="1"/>
        <end position="12"/>
    </location>
</feature>
<evidence type="ECO:0000256" key="6">
    <source>
        <dbReference type="SAM" id="MobiDB-lite"/>
    </source>
</evidence>
<dbReference type="PANTHER" id="PTHR15348">
    <property type="entry name" value="AT-RICH INTERACTIVE DOMAIN-CONTAINING PROTEIN ARID DOMAIN- CONTAINING PROTEIN DEAD RINGER PROTEIN B-CELL REGULATOR OF IGH TRANSCRIPTION BRIGHT"/>
    <property type="match status" value="1"/>
</dbReference>
<feature type="region of interest" description="Disordered" evidence="6">
    <location>
        <begin position="359"/>
        <end position="399"/>
    </location>
</feature>
<name>A0A3M7QYW0_BRAPC</name>
<feature type="compositionally biased region" description="Low complexity" evidence="6">
    <location>
        <begin position="198"/>
        <end position="213"/>
    </location>
</feature>
<evidence type="ECO:0000256" key="2">
    <source>
        <dbReference type="ARBA" id="ARBA00023015"/>
    </source>
</evidence>
<evidence type="ECO:0000256" key="3">
    <source>
        <dbReference type="ARBA" id="ARBA00023125"/>
    </source>
</evidence>
<evidence type="ECO:0000259" key="7">
    <source>
        <dbReference type="PROSITE" id="PS51011"/>
    </source>
</evidence>
<dbReference type="PROSITE" id="PS51011">
    <property type="entry name" value="ARID"/>
    <property type="match status" value="1"/>
</dbReference>
<dbReference type="Proteomes" id="UP000276133">
    <property type="component" value="Unassembled WGS sequence"/>
</dbReference>
<organism evidence="8 9">
    <name type="scientific">Brachionus plicatilis</name>
    <name type="common">Marine rotifer</name>
    <name type="synonym">Brachionus muelleri</name>
    <dbReference type="NCBI Taxonomy" id="10195"/>
    <lineage>
        <taxon>Eukaryota</taxon>
        <taxon>Metazoa</taxon>
        <taxon>Spiralia</taxon>
        <taxon>Gnathifera</taxon>
        <taxon>Rotifera</taxon>
        <taxon>Eurotatoria</taxon>
        <taxon>Monogononta</taxon>
        <taxon>Pseudotrocha</taxon>
        <taxon>Ploima</taxon>
        <taxon>Brachionidae</taxon>
        <taxon>Brachionus</taxon>
    </lineage>
</organism>